<dbReference type="GO" id="GO:0003677">
    <property type="term" value="F:DNA binding"/>
    <property type="evidence" value="ECO:0007669"/>
    <property type="project" value="InterPro"/>
</dbReference>
<protein>
    <submittedName>
        <fullName evidence="1">DNA polymerase III subunit chi</fullName>
    </submittedName>
</protein>
<dbReference type="InterPro" id="IPR007459">
    <property type="entry name" value="DNA_pol3_chi"/>
</dbReference>
<proteinExistence type="predicted"/>
<comment type="caution">
    <text evidence="1">The sequence shown here is derived from an EMBL/GenBank/DDBJ whole genome shotgun (WGS) entry which is preliminary data.</text>
</comment>
<dbReference type="RefSeq" id="WP_126777450.1">
    <property type="nucleotide sequence ID" value="NZ_PIPM01000012.1"/>
</dbReference>
<dbReference type="Pfam" id="PF04364">
    <property type="entry name" value="DNA_pol3_chi"/>
    <property type="match status" value="1"/>
</dbReference>
<accession>A0A432WBI7</accession>
<dbReference type="GO" id="GO:0003887">
    <property type="term" value="F:DNA-directed DNA polymerase activity"/>
    <property type="evidence" value="ECO:0007669"/>
    <property type="project" value="InterPro"/>
</dbReference>
<gene>
    <name evidence="1" type="ORF">CWE11_09855</name>
</gene>
<sequence length="147" mass="16436">MATEVTFYVLSEGQAAEEVACTLLIERLQRRQRIAVMANDKQAAEAFDELLWSLPAERFVPHSLVGEGGAGGAPVVIGWDQPLSDYGYQKHLLVNLQAHAPDVAHQFRSVIDFVPADTAGKEQARERYRQYRRQGLTLTTQQLNEPT</sequence>
<dbReference type="SUPFAM" id="SSF102400">
    <property type="entry name" value="DNA polymerase III chi subunit"/>
    <property type="match status" value="1"/>
</dbReference>
<reference evidence="1 2" key="1">
    <citation type="journal article" date="2011" name="Front. Microbiol.">
        <title>Genomic signatures of strain selection and enhancement in Bacillus atrophaeus var. globigii, a historical biowarfare simulant.</title>
        <authorList>
            <person name="Gibbons H.S."/>
            <person name="Broomall S.M."/>
            <person name="McNew L.A."/>
            <person name="Daligault H."/>
            <person name="Chapman C."/>
            <person name="Bruce D."/>
            <person name="Karavis M."/>
            <person name="Krepps M."/>
            <person name="McGregor P.A."/>
            <person name="Hong C."/>
            <person name="Park K.H."/>
            <person name="Akmal A."/>
            <person name="Feldman A."/>
            <person name="Lin J.S."/>
            <person name="Chang W.E."/>
            <person name="Higgs B.W."/>
            <person name="Demirev P."/>
            <person name="Lindquist J."/>
            <person name="Liem A."/>
            <person name="Fochler E."/>
            <person name="Read T.D."/>
            <person name="Tapia R."/>
            <person name="Johnson S."/>
            <person name="Bishop-Lilly K.A."/>
            <person name="Detter C."/>
            <person name="Han C."/>
            <person name="Sozhamannan S."/>
            <person name="Rosenzweig C.N."/>
            <person name="Skowronski E.W."/>
        </authorList>
    </citation>
    <scope>NUCLEOTIDE SEQUENCE [LARGE SCALE GENOMIC DNA]</scope>
    <source>
        <strain evidence="1 2">GYP-17</strain>
    </source>
</reference>
<dbReference type="PANTHER" id="PTHR38767">
    <property type="entry name" value="DNA POLYMERASE III SUBUNIT CHI"/>
    <property type="match status" value="1"/>
</dbReference>
<dbReference type="Proteomes" id="UP000288405">
    <property type="component" value="Unassembled WGS sequence"/>
</dbReference>
<evidence type="ECO:0000313" key="1">
    <source>
        <dbReference type="EMBL" id="RUO29444.1"/>
    </source>
</evidence>
<dbReference type="GO" id="GO:0006260">
    <property type="term" value="P:DNA replication"/>
    <property type="evidence" value="ECO:0007669"/>
    <property type="project" value="InterPro"/>
</dbReference>
<dbReference type="InterPro" id="IPR036768">
    <property type="entry name" value="PolIII_chi_sf"/>
</dbReference>
<dbReference type="GO" id="GO:0032298">
    <property type="term" value="P:positive regulation of DNA-templated DNA replication initiation"/>
    <property type="evidence" value="ECO:0007669"/>
    <property type="project" value="TreeGrafter"/>
</dbReference>
<dbReference type="EMBL" id="PIPM01000012">
    <property type="protein sequence ID" value="RUO29444.1"/>
    <property type="molecule type" value="Genomic_DNA"/>
</dbReference>
<dbReference type="AlphaFoldDB" id="A0A432WBI7"/>
<dbReference type="Gene3D" id="3.40.50.10110">
    <property type="entry name" value="DNA polymerase III subunit chi"/>
    <property type="match status" value="1"/>
</dbReference>
<evidence type="ECO:0000313" key="2">
    <source>
        <dbReference type="Proteomes" id="UP000288405"/>
    </source>
</evidence>
<name>A0A432WBI7_9GAMM</name>
<dbReference type="PANTHER" id="PTHR38767:SF1">
    <property type="entry name" value="DNA POLYMERASE III SUBUNIT CHI"/>
    <property type="match status" value="1"/>
</dbReference>
<dbReference type="OrthoDB" id="5297568at2"/>
<keyword evidence="2" id="KW-1185">Reference proteome</keyword>
<organism evidence="1 2">
    <name type="scientific">Aliidiomarina sanyensis</name>
    <dbReference type="NCBI Taxonomy" id="1249555"/>
    <lineage>
        <taxon>Bacteria</taxon>
        <taxon>Pseudomonadati</taxon>
        <taxon>Pseudomonadota</taxon>
        <taxon>Gammaproteobacteria</taxon>
        <taxon>Alteromonadales</taxon>
        <taxon>Idiomarinaceae</taxon>
        <taxon>Aliidiomarina</taxon>
    </lineage>
</organism>